<organism evidence="1 2">
    <name type="scientific">Anopheles melas</name>
    <dbReference type="NCBI Taxonomy" id="34690"/>
    <lineage>
        <taxon>Eukaryota</taxon>
        <taxon>Metazoa</taxon>
        <taxon>Ecdysozoa</taxon>
        <taxon>Arthropoda</taxon>
        <taxon>Hexapoda</taxon>
        <taxon>Insecta</taxon>
        <taxon>Pterygota</taxon>
        <taxon>Neoptera</taxon>
        <taxon>Endopterygota</taxon>
        <taxon>Diptera</taxon>
        <taxon>Nematocera</taxon>
        <taxon>Culicoidea</taxon>
        <taxon>Culicidae</taxon>
        <taxon>Anophelinae</taxon>
        <taxon>Anopheles</taxon>
    </lineage>
</organism>
<name>A0A182TQH6_9DIPT</name>
<protein>
    <submittedName>
        <fullName evidence="1">Uncharacterized protein</fullName>
    </submittedName>
</protein>
<keyword evidence="2" id="KW-1185">Reference proteome</keyword>
<reference evidence="1" key="2">
    <citation type="submission" date="2020-05" db="UniProtKB">
        <authorList>
            <consortium name="EnsemblMetazoa"/>
        </authorList>
    </citation>
    <scope>IDENTIFICATION</scope>
    <source>
        <strain evidence="1">CM1001059</strain>
    </source>
</reference>
<evidence type="ECO:0000313" key="2">
    <source>
        <dbReference type="Proteomes" id="UP000075902"/>
    </source>
</evidence>
<dbReference type="EnsemblMetazoa" id="AMEC006526-RA">
    <property type="protein sequence ID" value="AMEC006526-PA"/>
    <property type="gene ID" value="AMEC006526"/>
</dbReference>
<accession>A0A182TQH6</accession>
<sequence length="146" mass="15670">MSDSRIDGMLLTLWKPLIGIGFGVMGRYSVRFFCDCLPESFFVASKMLERPLSSTERRLFSFNGFGGRVGGGGACFVGATDVIVSVVVAVSEFDTSVGFSFSKESDSKFWNCGSFISRVGIFGSGLNMIGTGGIFRTGKLKSGFSM</sequence>
<evidence type="ECO:0000313" key="1">
    <source>
        <dbReference type="EnsemblMetazoa" id="AMEC006526-PA"/>
    </source>
</evidence>
<dbReference type="AlphaFoldDB" id="A0A182TQH6"/>
<proteinExistence type="predicted"/>
<dbReference type="Proteomes" id="UP000075902">
    <property type="component" value="Unassembled WGS sequence"/>
</dbReference>
<dbReference type="VEuPathDB" id="VectorBase:AMEC006526"/>
<reference evidence="2" key="1">
    <citation type="submission" date="2014-01" db="EMBL/GenBank/DDBJ databases">
        <title>The Genome Sequence of Anopheles melas CM1001059_A (V2).</title>
        <authorList>
            <consortium name="The Broad Institute Genomics Platform"/>
            <person name="Neafsey D.E."/>
            <person name="Besansky N."/>
            <person name="Howell P."/>
            <person name="Walton C."/>
            <person name="Young S.K."/>
            <person name="Zeng Q."/>
            <person name="Gargeya S."/>
            <person name="Fitzgerald M."/>
            <person name="Haas B."/>
            <person name="Abouelleil A."/>
            <person name="Allen A.W."/>
            <person name="Alvarado L."/>
            <person name="Arachchi H.M."/>
            <person name="Berlin A.M."/>
            <person name="Chapman S.B."/>
            <person name="Gainer-Dewar J."/>
            <person name="Goldberg J."/>
            <person name="Griggs A."/>
            <person name="Gujja S."/>
            <person name="Hansen M."/>
            <person name="Howarth C."/>
            <person name="Imamovic A."/>
            <person name="Ireland A."/>
            <person name="Larimer J."/>
            <person name="McCowan C."/>
            <person name="Murphy C."/>
            <person name="Pearson M."/>
            <person name="Poon T.W."/>
            <person name="Priest M."/>
            <person name="Roberts A."/>
            <person name="Saif S."/>
            <person name="Shea T."/>
            <person name="Sisk P."/>
            <person name="Sykes S."/>
            <person name="Wortman J."/>
            <person name="Nusbaum C."/>
            <person name="Birren B."/>
        </authorList>
    </citation>
    <scope>NUCLEOTIDE SEQUENCE [LARGE SCALE GENOMIC DNA]</scope>
    <source>
        <strain evidence="2">CM1001059</strain>
    </source>
</reference>